<dbReference type="AlphaFoldDB" id="A0A5B7HML4"/>
<name>A0A5B7HML4_PORTR</name>
<sequence>MRGDPAVGDVIVAVMVVMLEVRKVEAGRRIDSGGECGYCGDVLAVMKAVMAVIVIVVEGDGEGVREGRRGG</sequence>
<keyword evidence="2" id="KW-1185">Reference proteome</keyword>
<evidence type="ECO:0000313" key="2">
    <source>
        <dbReference type="Proteomes" id="UP000324222"/>
    </source>
</evidence>
<evidence type="ECO:0000313" key="1">
    <source>
        <dbReference type="EMBL" id="MPC70855.1"/>
    </source>
</evidence>
<protein>
    <submittedName>
        <fullName evidence="1">Uncharacterized protein</fullName>
    </submittedName>
</protein>
<comment type="caution">
    <text evidence="1">The sequence shown here is derived from an EMBL/GenBank/DDBJ whole genome shotgun (WGS) entry which is preliminary data.</text>
</comment>
<gene>
    <name evidence="1" type="ORF">E2C01_065116</name>
</gene>
<dbReference type="EMBL" id="VSRR010031846">
    <property type="protein sequence ID" value="MPC70855.1"/>
    <property type="molecule type" value="Genomic_DNA"/>
</dbReference>
<reference evidence="1 2" key="1">
    <citation type="submission" date="2019-05" db="EMBL/GenBank/DDBJ databases">
        <title>Another draft genome of Portunus trituberculatus and its Hox gene families provides insights of decapod evolution.</title>
        <authorList>
            <person name="Jeong J.-H."/>
            <person name="Song I."/>
            <person name="Kim S."/>
            <person name="Choi T."/>
            <person name="Kim D."/>
            <person name="Ryu S."/>
            <person name="Kim W."/>
        </authorList>
    </citation>
    <scope>NUCLEOTIDE SEQUENCE [LARGE SCALE GENOMIC DNA]</scope>
    <source>
        <tissue evidence="1">Muscle</tissue>
    </source>
</reference>
<organism evidence="1 2">
    <name type="scientific">Portunus trituberculatus</name>
    <name type="common">Swimming crab</name>
    <name type="synonym">Neptunus trituberculatus</name>
    <dbReference type="NCBI Taxonomy" id="210409"/>
    <lineage>
        <taxon>Eukaryota</taxon>
        <taxon>Metazoa</taxon>
        <taxon>Ecdysozoa</taxon>
        <taxon>Arthropoda</taxon>
        <taxon>Crustacea</taxon>
        <taxon>Multicrustacea</taxon>
        <taxon>Malacostraca</taxon>
        <taxon>Eumalacostraca</taxon>
        <taxon>Eucarida</taxon>
        <taxon>Decapoda</taxon>
        <taxon>Pleocyemata</taxon>
        <taxon>Brachyura</taxon>
        <taxon>Eubrachyura</taxon>
        <taxon>Portunoidea</taxon>
        <taxon>Portunidae</taxon>
        <taxon>Portuninae</taxon>
        <taxon>Portunus</taxon>
    </lineage>
</organism>
<accession>A0A5B7HML4</accession>
<dbReference type="Proteomes" id="UP000324222">
    <property type="component" value="Unassembled WGS sequence"/>
</dbReference>
<proteinExistence type="predicted"/>